<dbReference type="AlphaFoldDB" id="A0A0C3QMA4"/>
<dbReference type="PROSITE" id="PS50213">
    <property type="entry name" value="FAS1"/>
    <property type="match status" value="2"/>
</dbReference>
<keyword evidence="2" id="KW-0732">Signal</keyword>
<dbReference type="HOGENOM" id="CLU_033355_1_0_1"/>
<dbReference type="GO" id="GO:0005615">
    <property type="term" value="C:extracellular space"/>
    <property type="evidence" value="ECO:0007669"/>
    <property type="project" value="TreeGrafter"/>
</dbReference>
<dbReference type="OrthoDB" id="286301at2759"/>
<dbReference type="GO" id="GO:0016236">
    <property type="term" value="P:macroautophagy"/>
    <property type="evidence" value="ECO:0007669"/>
    <property type="project" value="TreeGrafter"/>
</dbReference>
<dbReference type="GO" id="GO:0000329">
    <property type="term" value="C:fungal-type vacuole membrane"/>
    <property type="evidence" value="ECO:0007669"/>
    <property type="project" value="TreeGrafter"/>
</dbReference>
<reference evidence="5" key="2">
    <citation type="submission" date="2015-01" db="EMBL/GenBank/DDBJ databases">
        <title>Evolutionary Origins and Diversification of the Mycorrhizal Mutualists.</title>
        <authorList>
            <consortium name="DOE Joint Genome Institute"/>
            <consortium name="Mycorrhizal Genomics Consortium"/>
            <person name="Kohler A."/>
            <person name="Kuo A."/>
            <person name="Nagy L.G."/>
            <person name="Floudas D."/>
            <person name="Copeland A."/>
            <person name="Barry K.W."/>
            <person name="Cichocki N."/>
            <person name="Veneault-Fourrey C."/>
            <person name="LaButti K."/>
            <person name="Lindquist E.A."/>
            <person name="Lipzen A."/>
            <person name="Lundell T."/>
            <person name="Morin E."/>
            <person name="Murat C."/>
            <person name="Riley R."/>
            <person name="Ohm R."/>
            <person name="Sun H."/>
            <person name="Tunlid A."/>
            <person name="Henrissat B."/>
            <person name="Grigoriev I.V."/>
            <person name="Hibbett D.S."/>
            <person name="Martin F."/>
        </authorList>
    </citation>
    <scope>NUCLEOTIDE SEQUENCE [LARGE SCALE GENOMIC DNA]</scope>
    <source>
        <strain evidence="5">MUT 4182</strain>
    </source>
</reference>
<dbReference type="Gene3D" id="2.30.180.10">
    <property type="entry name" value="FAS1 domain"/>
    <property type="match status" value="2"/>
</dbReference>
<dbReference type="Proteomes" id="UP000054248">
    <property type="component" value="Unassembled WGS sequence"/>
</dbReference>
<feature type="signal peptide" evidence="2">
    <location>
        <begin position="1"/>
        <end position="17"/>
    </location>
</feature>
<dbReference type="SUPFAM" id="SSF82153">
    <property type="entry name" value="FAS1 domain"/>
    <property type="match status" value="2"/>
</dbReference>
<proteinExistence type="predicted"/>
<evidence type="ECO:0000256" key="1">
    <source>
        <dbReference type="SAM" id="MobiDB-lite"/>
    </source>
</evidence>
<evidence type="ECO:0000259" key="3">
    <source>
        <dbReference type="PROSITE" id="PS50213"/>
    </source>
</evidence>
<sequence length="387" mass="39336">MFAKTLLLSTLAATAAAQTYNTTFATGLLQFLNNNGFTSLADAINTSIDSPGTINLLNNVNGTSKTLLAPTNSAFNGLAANATSNSTLLGDRLSYHLLAGSFPASSFATSPSHTIARTYFNDPSLVNLEGNKTQAVAFSIDGGATRVLNQNTVVTITNTTSYQNLLIQVVDAVIDTPGDLAAAFDTYNLTALLTVLNQLNFTEALLAARGITVFAPTDQALANAASALQGANETQIATVVANHVINGTTVYSPVLGQGSYTSAGGQGFSFSSNSSGTWVTSGSATARVVQADVIVKNGVVHIIDSVLFNNNTNPAAASSAYSAYTSTAGQNAQQTGAVGGPTPTETGPIGGNNNNNAAISIRMVDQSAVLSAVAVVAGVLSGAALLI</sequence>
<reference evidence="4 5" key="1">
    <citation type="submission" date="2014-04" db="EMBL/GenBank/DDBJ databases">
        <authorList>
            <consortium name="DOE Joint Genome Institute"/>
            <person name="Kuo A."/>
            <person name="Girlanda M."/>
            <person name="Perotto S."/>
            <person name="Kohler A."/>
            <person name="Nagy L.G."/>
            <person name="Floudas D."/>
            <person name="Copeland A."/>
            <person name="Barry K.W."/>
            <person name="Cichocki N."/>
            <person name="Veneault-Fourrey C."/>
            <person name="LaButti K."/>
            <person name="Lindquist E.A."/>
            <person name="Lipzen A."/>
            <person name="Lundell T."/>
            <person name="Morin E."/>
            <person name="Murat C."/>
            <person name="Sun H."/>
            <person name="Tunlid A."/>
            <person name="Henrissat B."/>
            <person name="Grigoriev I.V."/>
            <person name="Hibbett D.S."/>
            <person name="Martin F."/>
            <person name="Nordberg H.P."/>
            <person name="Cantor M.N."/>
            <person name="Hua S.X."/>
        </authorList>
    </citation>
    <scope>NUCLEOTIDE SEQUENCE [LARGE SCALE GENOMIC DNA]</scope>
    <source>
        <strain evidence="4 5">MUT 4182</strain>
    </source>
</reference>
<feature type="compositionally biased region" description="Low complexity" evidence="1">
    <location>
        <begin position="340"/>
        <end position="351"/>
    </location>
</feature>
<keyword evidence="5" id="KW-1185">Reference proteome</keyword>
<feature type="domain" description="FAS1" evidence="3">
    <location>
        <begin position="24"/>
        <end position="174"/>
    </location>
</feature>
<evidence type="ECO:0000313" key="5">
    <source>
        <dbReference type="Proteomes" id="UP000054248"/>
    </source>
</evidence>
<dbReference type="PANTHER" id="PTHR10900:SF122">
    <property type="entry name" value="FAS1 DOMAIN-CONTAINING PROTEIN"/>
    <property type="match status" value="1"/>
</dbReference>
<feature type="domain" description="FAS1" evidence="3">
    <location>
        <begin position="176"/>
        <end position="307"/>
    </location>
</feature>
<dbReference type="EMBL" id="KN822989">
    <property type="protein sequence ID" value="KIO28926.1"/>
    <property type="molecule type" value="Genomic_DNA"/>
</dbReference>
<organism evidence="4 5">
    <name type="scientific">Tulasnella calospora MUT 4182</name>
    <dbReference type="NCBI Taxonomy" id="1051891"/>
    <lineage>
        <taxon>Eukaryota</taxon>
        <taxon>Fungi</taxon>
        <taxon>Dikarya</taxon>
        <taxon>Basidiomycota</taxon>
        <taxon>Agaricomycotina</taxon>
        <taxon>Agaricomycetes</taxon>
        <taxon>Cantharellales</taxon>
        <taxon>Tulasnellaceae</taxon>
        <taxon>Tulasnella</taxon>
    </lineage>
</organism>
<gene>
    <name evidence="4" type="ORF">M407DRAFT_242839</name>
</gene>
<feature type="region of interest" description="Disordered" evidence="1">
    <location>
        <begin position="332"/>
        <end position="351"/>
    </location>
</feature>
<dbReference type="STRING" id="1051891.A0A0C3QMA4"/>
<protein>
    <recommendedName>
        <fullName evidence="3">FAS1 domain-containing protein</fullName>
    </recommendedName>
</protein>
<accession>A0A0C3QMA4</accession>
<dbReference type="InterPro" id="IPR050904">
    <property type="entry name" value="Adhesion/Biosynth-related"/>
</dbReference>
<dbReference type="Pfam" id="PF02469">
    <property type="entry name" value="Fasciclin"/>
    <property type="match status" value="2"/>
</dbReference>
<name>A0A0C3QMA4_9AGAM</name>
<dbReference type="SMART" id="SM00554">
    <property type="entry name" value="FAS1"/>
    <property type="match status" value="2"/>
</dbReference>
<dbReference type="InterPro" id="IPR036378">
    <property type="entry name" value="FAS1_dom_sf"/>
</dbReference>
<feature type="chain" id="PRO_5002168661" description="FAS1 domain-containing protein" evidence="2">
    <location>
        <begin position="18"/>
        <end position="387"/>
    </location>
</feature>
<evidence type="ECO:0000313" key="4">
    <source>
        <dbReference type="EMBL" id="KIO28926.1"/>
    </source>
</evidence>
<dbReference type="InterPro" id="IPR000782">
    <property type="entry name" value="FAS1_domain"/>
</dbReference>
<evidence type="ECO:0000256" key="2">
    <source>
        <dbReference type="SAM" id="SignalP"/>
    </source>
</evidence>
<dbReference type="PANTHER" id="PTHR10900">
    <property type="entry name" value="PERIOSTIN-RELATED"/>
    <property type="match status" value="1"/>
</dbReference>